<dbReference type="OrthoDB" id="324009at2759"/>
<reference evidence="2 3" key="1">
    <citation type="submission" date="2016-11" db="EMBL/GenBank/DDBJ databases">
        <title>The macronuclear genome of Stentor coeruleus: a giant cell with tiny introns.</title>
        <authorList>
            <person name="Slabodnick M."/>
            <person name="Ruby J.G."/>
            <person name="Reiff S.B."/>
            <person name="Swart E.C."/>
            <person name="Gosai S."/>
            <person name="Prabakaran S."/>
            <person name="Witkowska E."/>
            <person name="Larue G.E."/>
            <person name="Fisher S."/>
            <person name="Freeman R.M."/>
            <person name="Gunawardena J."/>
            <person name="Chu W."/>
            <person name="Stover N.A."/>
            <person name="Gregory B.D."/>
            <person name="Nowacki M."/>
            <person name="Derisi J."/>
            <person name="Roy S.W."/>
            <person name="Marshall W.F."/>
            <person name="Sood P."/>
        </authorList>
    </citation>
    <scope>NUCLEOTIDE SEQUENCE [LARGE SCALE GENOMIC DNA]</scope>
    <source>
        <strain evidence="2">WM001</strain>
    </source>
</reference>
<name>A0A1R2BLH0_9CILI</name>
<evidence type="ECO:0000256" key="1">
    <source>
        <dbReference type="SAM" id="MobiDB-lite"/>
    </source>
</evidence>
<dbReference type="EMBL" id="MPUH01000568">
    <property type="protein sequence ID" value="OMJ77560.1"/>
    <property type="molecule type" value="Genomic_DNA"/>
</dbReference>
<gene>
    <name evidence="2" type="ORF">SteCoe_22808</name>
</gene>
<evidence type="ECO:0000313" key="2">
    <source>
        <dbReference type="EMBL" id="OMJ77560.1"/>
    </source>
</evidence>
<dbReference type="Proteomes" id="UP000187209">
    <property type="component" value="Unassembled WGS sequence"/>
</dbReference>
<keyword evidence="3" id="KW-1185">Reference proteome</keyword>
<sequence length="313" mass="36406">MAHVQSKKSDTKFTSGGPIKKTYDFYKTVGNLWESKYLASKKISRYYHEPKEEYLTGPNSPTNISYLEAKEHTSTYYNKAISNVKESNDRLSRRKFERKQIQSFSKQIPHTESGSFSLPPKPCPTDSPISKNAWENLKSVPISKLRHILPDSVLQKDRQGIENIFSKTSLQIKQQELQQSQKEVQKLKGRLYTIERHSYLNQLESLSGINKVRKQSHEVGLFGYIKTYRPSERIQELSLPRRIKVANILEQTDFKGLIHTEYSSIVDQIQKNRPDHCKTEILNAKDSNDDVESTLQDIQDFEKRFHQQGFSNY</sequence>
<feature type="region of interest" description="Disordered" evidence="1">
    <location>
        <begin position="1"/>
        <end position="21"/>
    </location>
</feature>
<evidence type="ECO:0000313" key="3">
    <source>
        <dbReference type="Proteomes" id="UP000187209"/>
    </source>
</evidence>
<protein>
    <submittedName>
        <fullName evidence="2">Uncharacterized protein</fullName>
    </submittedName>
</protein>
<comment type="caution">
    <text evidence="2">The sequence shown here is derived from an EMBL/GenBank/DDBJ whole genome shotgun (WGS) entry which is preliminary data.</text>
</comment>
<organism evidence="2 3">
    <name type="scientific">Stentor coeruleus</name>
    <dbReference type="NCBI Taxonomy" id="5963"/>
    <lineage>
        <taxon>Eukaryota</taxon>
        <taxon>Sar</taxon>
        <taxon>Alveolata</taxon>
        <taxon>Ciliophora</taxon>
        <taxon>Postciliodesmatophora</taxon>
        <taxon>Heterotrichea</taxon>
        <taxon>Heterotrichida</taxon>
        <taxon>Stentoridae</taxon>
        <taxon>Stentor</taxon>
    </lineage>
</organism>
<accession>A0A1R2BLH0</accession>
<dbReference type="AlphaFoldDB" id="A0A1R2BLH0"/>
<proteinExistence type="predicted"/>